<feature type="compositionally biased region" description="Polar residues" evidence="1">
    <location>
        <begin position="9"/>
        <end position="30"/>
    </location>
</feature>
<evidence type="ECO:0000256" key="1">
    <source>
        <dbReference type="SAM" id="MobiDB-lite"/>
    </source>
</evidence>
<evidence type="ECO:0000259" key="2">
    <source>
        <dbReference type="PROSITE" id="PS50011"/>
    </source>
</evidence>
<dbReference type="PANTHER" id="PTHR44329">
    <property type="entry name" value="SERINE/THREONINE-PROTEIN KINASE TNNI3K-RELATED"/>
    <property type="match status" value="1"/>
</dbReference>
<dbReference type="STRING" id="68775.A0A5C3M8K9"/>
<evidence type="ECO:0000313" key="4">
    <source>
        <dbReference type="Proteomes" id="UP000308652"/>
    </source>
</evidence>
<dbReference type="AlphaFoldDB" id="A0A5C3M8K9"/>
<dbReference type="InterPro" id="IPR001245">
    <property type="entry name" value="Ser-Thr/Tyr_kinase_cat_dom"/>
</dbReference>
<protein>
    <submittedName>
        <fullName evidence="3">Kinase-like domain-containing protein</fullName>
    </submittedName>
</protein>
<accession>A0A5C3M8K9</accession>
<dbReference type="InterPro" id="IPR011009">
    <property type="entry name" value="Kinase-like_dom_sf"/>
</dbReference>
<dbReference type="PROSITE" id="PS50011">
    <property type="entry name" value="PROTEIN_KINASE_DOM"/>
    <property type="match status" value="1"/>
</dbReference>
<reference evidence="3 4" key="1">
    <citation type="journal article" date="2019" name="Nat. Ecol. Evol.">
        <title>Megaphylogeny resolves global patterns of mushroom evolution.</title>
        <authorList>
            <person name="Varga T."/>
            <person name="Krizsan K."/>
            <person name="Foldi C."/>
            <person name="Dima B."/>
            <person name="Sanchez-Garcia M."/>
            <person name="Sanchez-Ramirez S."/>
            <person name="Szollosi G.J."/>
            <person name="Szarkandi J.G."/>
            <person name="Papp V."/>
            <person name="Albert L."/>
            <person name="Andreopoulos W."/>
            <person name="Angelini C."/>
            <person name="Antonin V."/>
            <person name="Barry K.W."/>
            <person name="Bougher N.L."/>
            <person name="Buchanan P."/>
            <person name="Buyck B."/>
            <person name="Bense V."/>
            <person name="Catcheside P."/>
            <person name="Chovatia M."/>
            <person name="Cooper J."/>
            <person name="Damon W."/>
            <person name="Desjardin D."/>
            <person name="Finy P."/>
            <person name="Geml J."/>
            <person name="Haridas S."/>
            <person name="Hughes K."/>
            <person name="Justo A."/>
            <person name="Karasinski D."/>
            <person name="Kautmanova I."/>
            <person name="Kiss B."/>
            <person name="Kocsube S."/>
            <person name="Kotiranta H."/>
            <person name="LaButti K.M."/>
            <person name="Lechner B.E."/>
            <person name="Liimatainen K."/>
            <person name="Lipzen A."/>
            <person name="Lukacs Z."/>
            <person name="Mihaltcheva S."/>
            <person name="Morgado L.N."/>
            <person name="Niskanen T."/>
            <person name="Noordeloos M.E."/>
            <person name="Ohm R.A."/>
            <person name="Ortiz-Santana B."/>
            <person name="Ovrebo C."/>
            <person name="Racz N."/>
            <person name="Riley R."/>
            <person name="Savchenko A."/>
            <person name="Shiryaev A."/>
            <person name="Soop K."/>
            <person name="Spirin V."/>
            <person name="Szebenyi C."/>
            <person name="Tomsovsky M."/>
            <person name="Tulloss R.E."/>
            <person name="Uehling J."/>
            <person name="Grigoriev I.V."/>
            <person name="Vagvolgyi C."/>
            <person name="Papp T."/>
            <person name="Martin F.M."/>
            <person name="Miettinen O."/>
            <person name="Hibbett D.S."/>
            <person name="Nagy L.G."/>
        </authorList>
    </citation>
    <scope>NUCLEOTIDE SEQUENCE [LARGE SCALE GENOMIC DNA]</scope>
    <source>
        <strain evidence="3 4">CBS 166.37</strain>
    </source>
</reference>
<dbReference type="OrthoDB" id="122279at2759"/>
<evidence type="ECO:0000313" key="3">
    <source>
        <dbReference type="EMBL" id="TFK41749.1"/>
    </source>
</evidence>
<organism evidence="3 4">
    <name type="scientific">Crucibulum laeve</name>
    <dbReference type="NCBI Taxonomy" id="68775"/>
    <lineage>
        <taxon>Eukaryota</taxon>
        <taxon>Fungi</taxon>
        <taxon>Dikarya</taxon>
        <taxon>Basidiomycota</taxon>
        <taxon>Agaricomycotina</taxon>
        <taxon>Agaricomycetes</taxon>
        <taxon>Agaricomycetidae</taxon>
        <taxon>Agaricales</taxon>
        <taxon>Agaricineae</taxon>
        <taxon>Nidulariaceae</taxon>
        <taxon>Crucibulum</taxon>
    </lineage>
</organism>
<feature type="domain" description="Protein kinase" evidence="2">
    <location>
        <begin position="129"/>
        <end position="409"/>
    </location>
</feature>
<gene>
    <name evidence="3" type="ORF">BDQ12DRAFT_599864</name>
</gene>
<proteinExistence type="predicted"/>
<keyword evidence="3" id="KW-0418">Kinase</keyword>
<dbReference type="GO" id="GO:0004674">
    <property type="term" value="F:protein serine/threonine kinase activity"/>
    <property type="evidence" value="ECO:0007669"/>
    <property type="project" value="TreeGrafter"/>
</dbReference>
<dbReference type="PANTHER" id="PTHR44329:SF214">
    <property type="entry name" value="PROTEIN KINASE DOMAIN-CONTAINING PROTEIN"/>
    <property type="match status" value="1"/>
</dbReference>
<dbReference type="Proteomes" id="UP000308652">
    <property type="component" value="Unassembled WGS sequence"/>
</dbReference>
<dbReference type="EMBL" id="ML213594">
    <property type="protein sequence ID" value="TFK41749.1"/>
    <property type="molecule type" value="Genomic_DNA"/>
</dbReference>
<dbReference type="SMART" id="SM00220">
    <property type="entry name" value="S_TKc"/>
    <property type="match status" value="1"/>
</dbReference>
<dbReference type="GO" id="GO:0005524">
    <property type="term" value="F:ATP binding"/>
    <property type="evidence" value="ECO:0007669"/>
    <property type="project" value="InterPro"/>
</dbReference>
<name>A0A5C3M8K9_9AGAR</name>
<keyword evidence="3" id="KW-0808">Transferase</keyword>
<sequence>MIEKVPPSGQISAQEDPSDNSSEPTPENDSLDIQQRLLEEVGYPEIRGNQKLAEVCEKLLDIFGNRSKYKLLLSYRDEEAQSILNLSQALLYTPYIGSRLKNELVVAIQRLSEKSALCPECFTLKDVVIEGEYPISAGQFGEVWKGIFSRQSVSLKVVKAYRHSQIHGLLRAFSREAVLWGQLSHENVLPFYGVFALGSAHKRICLVSPWMDNGDINNFLTENPSANRTLLICDVASGVGYLHQNNIIHGDLKGPNILVTSAQRACLADFGLSTIRDPEVLRMTSSVGHTGGTVRWMAPELLDPEHERINSKESDIYAFACVCYEEKYLTFLLQQIFTGQIPFYEILRDETVSLKVNKGYRPSRPVEDSPPFVEWGLTASMWRLMENCWNQEISDRPHARNILRRLPTVDTHPRDPTSSGYISPSLFRTAAGADLDKYLLDSRILRLLDVDTASLLP</sequence>
<dbReference type="PROSITE" id="PS00108">
    <property type="entry name" value="PROTEIN_KINASE_ST"/>
    <property type="match status" value="1"/>
</dbReference>
<feature type="region of interest" description="Disordered" evidence="1">
    <location>
        <begin position="1"/>
        <end position="30"/>
    </location>
</feature>
<dbReference type="InterPro" id="IPR000719">
    <property type="entry name" value="Prot_kinase_dom"/>
</dbReference>
<dbReference type="SUPFAM" id="SSF56112">
    <property type="entry name" value="Protein kinase-like (PK-like)"/>
    <property type="match status" value="1"/>
</dbReference>
<dbReference type="InterPro" id="IPR008271">
    <property type="entry name" value="Ser/Thr_kinase_AS"/>
</dbReference>
<dbReference type="Gene3D" id="1.10.510.10">
    <property type="entry name" value="Transferase(Phosphotransferase) domain 1"/>
    <property type="match status" value="1"/>
</dbReference>
<keyword evidence="4" id="KW-1185">Reference proteome</keyword>
<dbReference type="InterPro" id="IPR051681">
    <property type="entry name" value="Ser/Thr_Kinases-Pseudokinases"/>
</dbReference>
<dbReference type="Pfam" id="PF07714">
    <property type="entry name" value="PK_Tyr_Ser-Thr"/>
    <property type="match status" value="1"/>
</dbReference>